<keyword evidence="2" id="KW-1185">Reference proteome</keyword>
<dbReference type="GeneID" id="108562130"/>
<evidence type="ECO:0000313" key="2">
    <source>
        <dbReference type="Proteomes" id="UP000695000"/>
    </source>
</evidence>
<feature type="signal peptide" evidence="1">
    <location>
        <begin position="1"/>
        <end position="19"/>
    </location>
</feature>
<feature type="chain" id="PRO_5045631909" evidence="1">
    <location>
        <begin position="20"/>
        <end position="99"/>
    </location>
</feature>
<name>A0ABM1MMM7_NICVS</name>
<accession>A0ABM1MMM7</accession>
<organism evidence="2 3">
    <name type="scientific">Nicrophorus vespilloides</name>
    <name type="common">Boreal carrion beetle</name>
    <dbReference type="NCBI Taxonomy" id="110193"/>
    <lineage>
        <taxon>Eukaryota</taxon>
        <taxon>Metazoa</taxon>
        <taxon>Ecdysozoa</taxon>
        <taxon>Arthropoda</taxon>
        <taxon>Hexapoda</taxon>
        <taxon>Insecta</taxon>
        <taxon>Pterygota</taxon>
        <taxon>Neoptera</taxon>
        <taxon>Endopterygota</taxon>
        <taxon>Coleoptera</taxon>
        <taxon>Polyphaga</taxon>
        <taxon>Staphyliniformia</taxon>
        <taxon>Silphidae</taxon>
        <taxon>Nicrophorinae</taxon>
        <taxon>Nicrophorus</taxon>
    </lineage>
</organism>
<evidence type="ECO:0000313" key="3">
    <source>
        <dbReference type="RefSeq" id="XP_017775827.1"/>
    </source>
</evidence>
<evidence type="ECO:0000256" key="1">
    <source>
        <dbReference type="SAM" id="SignalP"/>
    </source>
</evidence>
<dbReference type="RefSeq" id="XP_017775827.1">
    <property type="nucleotide sequence ID" value="XM_017920338.1"/>
</dbReference>
<reference evidence="3" key="1">
    <citation type="submission" date="2025-08" db="UniProtKB">
        <authorList>
            <consortium name="RefSeq"/>
        </authorList>
    </citation>
    <scope>IDENTIFICATION</scope>
    <source>
        <tissue evidence="3">Whole Larva</tissue>
    </source>
</reference>
<dbReference type="Proteomes" id="UP000695000">
    <property type="component" value="Unplaced"/>
</dbReference>
<proteinExistence type="predicted"/>
<sequence length="99" mass="11395">MRWTIVSFLFGCVLSLALAQLNPDNFRHRAVLQSASHEAQLPPNLLNPFYKDPRIRQALARSSWFGPGENVVFDREAEKINRREIFLVLKHAGLLPQQQ</sequence>
<keyword evidence="1" id="KW-0732">Signal</keyword>
<gene>
    <name evidence="3" type="primary">LOC108562130</name>
</gene>
<protein>
    <submittedName>
        <fullName evidence="3">Uncharacterized protein LOC108562130</fullName>
    </submittedName>
</protein>